<accession>A0A1E3UJ02</accession>
<evidence type="ECO:0000313" key="1">
    <source>
        <dbReference type="EMBL" id="ODR52383.1"/>
    </source>
</evidence>
<dbReference type="GeneID" id="97209244"/>
<evidence type="ECO:0000313" key="2">
    <source>
        <dbReference type="Proteomes" id="UP000094271"/>
    </source>
</evidence>
<gene>
    <name evidence="1" type="ORF">BEI59_10015</name>
</gene>
<sequence length="87" mass="9924">MKDLTTQTGIIVKCSKTAIEFFQNAQSVDFFSALEIPKEFQDIAVEFYDLIMENDHLAALLGCRGNYDIAIQIDEVTGTMTGWHWFK</sequence>
<dbReference type="AlphaFoldDB" id="A0A1E3UJ02"/>
<protein>
    <submittedName>
        <fullName evidence="1">S6 modification enzyme RimK</fullName>
    </submittedName>
</protein>
<name>A0A1E3UJ02_9FIRM</name>
<proteinExistence type="predicted"/>
<dbReference type="RefSeq" id="WP_006773010.1">
    <property type="nucleotide sequence ID" value="NZ_MEHA01000006.1"/>
</dbReference>
<dbReference type="Proteomes" id="UP000094271">
    <property type="component" value="Unassembled WGS sequence"/>
</dbReference>
<reference evidence="1 2" key="1">
    <citation type="submission" date="2016-08" db="EMBL/GenBank/DDBJ databases">
        <authorList>
            <person name="Seilhamer J.J."/>
        </authorList>
    </citation>
    <scope>NUCLEOTIDE SEQUENCE [LARGE SCALE GENOMIC DNA]</scope>
    <source>
        <strain evidence="1 2">NML150140-1</strain>
    </source>
</reference>
<organism evidence="1 2">
    <name type="scientific">Eisenbergiella tayi</name>
    <dbReference type="NCBI Taxonomy" id="1432052"/>
    <lineage>
        <taxon>Bacteria</taxon>
        <taxon>Bacillati</taxon>
        <taxon>Bacillota</taxon>
        <taxon>Clostridia</taxon>
        <taxon>Lachnospirales</taxon>
        <taxon>Lachnospiraceae</taxon>
        <taxon>Eisenbergiella</taxon>
    </lineage>
</organism>
<dbReference type="OrthoDB" id="2056571at2"/>
<comment type="caution">
    <text evidence="1">The sequence shown here is derived from an EMBL/GenBank/DDBJ whole genome shotgun (WGS) entry which is preliminary data.</text>
</comment>
<dbReference type="EMBL" id="MEHA01000006">
    <property type="protein sequence ID" value="ODR52383.1"/>
    <property type="molecule type" value="Genomic_DNA"/>
</dbReference>